<dbReference type="RefSeq" id="WP_002261970.1">
    <property type="nucleotide sequence ID" value="NZ_AHSR01000027.1"/>
</dbReference>
<gene>
    <name evidence="1" type="ORF">SMU82_06449</name>
</gene>
<dbReference type="GeneID" id="93859649"/>
<accession>A0A829BUQ6</accession>
<evidence type="ECO:0000313" key="2">
    <source>
        <dbReference type="Proteomes" id="UP000011676"/>
    </source>
</evidence>
<name>A0A829BUQ6_STRMG</name>
<evidence type="ECO:0000313" key="1">
    <source>
        <dbReference type="EMBL" id="EMC23573.1"/>
    </source>
</evidence>
<dbReference type="InterPro" id="IPR011050">
    <property type="entry name" value="Pectin_lyase_fold/virulence"/>
</dbReference>
<protein>
    <submittedName>
        <fullName evidence="1">Uncharacterized protein</fullName>
    </submittedName>
</protein>
<sequence>MKSRKRQRKGLVRKNEIIILTLFVASAVSLLAFTNSFGVLAKSLHLEKINKSITISLPFGKKKMEQTARYYSGEQVQISSSAKKDSLGKGLSHYQNWIGTVKKIKSQKDSRQKHHYSYEVTFDNGKALKYVQEKDLVKTKRSKYSKGQIVKLKSSATADLDGSSLTDYRASAGKIDHISYNHSNTTGGYKYDITFDEGGKVTNIQEKDLDKVYEVQLKSENTAAQNNEILKQAFAYAKQHSGTILSLPNGEFKIGSQTPDKDYITLTSDTEIRGDNTTLLVEGSAYWFAFATGTSASDGVKNFTMRNINIKASDLEKGNQFMIMADHGDNWKICNNSFTMVHKKGSHIFDLGSLQNSAFEGNQFTGYAPELTNVSKIDDNADLHDFYSEVIQLDAAESSGVWDGGLIKAIDPNYENYNKEKQLCNNITIANNSFVPYIDSHGKIIAYSGTIGQHSSDVGLVKIYDNVFSNSLVSRFNQNGKSEAWIFKAIHLKSNYNNAVYANSIS</sequence>
<dbReference type="AlphaFoldDB" id="A0A829BUQ6"/>
<proteinExistence type="predicted"/>
<comment type="caution">
    <text evidence="1">The sequence shown here is derived from an EMBL/GenBank/DDBJ whole genome shotgun (WGS) entry which is preliminary data.</text>
</comment>
<reference evidence="1 2" key="1">
    <citation type="journal article" date="2013" name="Mol. Biol. Evol.">
        <title>Evolutionary and population genomics of the cavity causing bacteria Streptococcus mutans.</title>
        <authorList>
            <person name="Cornejo O.E."/>
            <person name="Lefebure T."/>
            <person name="Pavinski Bitar P.D."/>
            <person name="Lang P."/>
            <person name="Richards V.P."/>
            <person name="Eilertson K."/>
            <person name="Do T."/>
            <person name="Beighton D."/>
            <person name="Zeng L."/>
            <person name="Ahn S.J."/>
            <person name="Burne R.A."/>
            <person name="Siepel A."/>
            <person name="Bustamante C.D."/>
            <person name="Stanhope M.J."/>
        </authorList>
    </citation>
    <scope>NUCLEOTIDE SEQUENCE [LARGE SCALE GENOMIC DNA]</scope>
    <source>
        <strain evidence="1 2">SM6</strain>
    </source>
</reference>
<organism evidence="1 2">
    <name type="scientific">Streptococcus mutans SM6</name>
    <dbReference type="NCBI Taxonomy" id="857119"/>
    <lineage>
        <taxon>Bacteria</taxon>
        <taxon>Bacillati</taxon>
        <taxon>Bacillota</taxon>
        <taxon>Bacilli</taxon>
        <taxon>Lactobacillales</taxon>
        <taxon>Streptococcaceae</taxon>
        <taxon>Streptococcus</taxon>
    </lineage>
</organism>
<dbReference type="SUPFAM" id="SSF51126">
    <property type="entry name" value="Pectin lyase-like"/>
    <property type="match status" value="1"/>
</dbReference>
<dbReference type="EMBL" id="AHSR01000027">
    <property type="protein sequence ID" value="EMC23573.1"/>
    <property type="molecule type" value="Genomic_DNA"/>
</dbReference>
<dbReference type="Proteomes" id="UP000011676">
    <property type="component" value="Unassembled WGS sequence"/>
</dbReference>